<organism evidence="1 2">
    <name type="scientific">Channa argus</name>
    <name type="common">Northern snakehead</name>
    <name type="synonym">Ophicephalus argus</name>
    <dbReference type="NCBI Taxonomy" id="215402"/>
    <lineage>
        <taxon>Eukaryota</taxon>
        <taxon>Metazoa</taxon>
        <taxon>Chordata</taxon>
        <taxon>Craniata</taxon>
        <taxon>Vertebrata</taxon>
        <taxon>Euteleostomi</taxon>
        <taxon>Actinopterygii</taxon>
        <taxon>Neopterygii</taxon>
        <taxon>Teleostei</taxon>
        <taxon>Neoteleostei</taxon>
        <taxon>Acanthomorphata</taxon>
        <taxon>Anabantaria</taxon>
        <taxon>Anabantiformes</taxon>
        <taxon>Channoidei</taxon>
        <taxon>Channidae</taxon>
        <taxon>Channa</taxon>
    </lineage>
</organism>
<proteinExistence type="predicted"/>
<gene>
    <name evidence="1" type="ORF">EXN66_Car011982</name>
</gene>
<reference evidence="1 2" key="1">
    <citation type="submission" date="2019-02" db="EMBL/GenBank/DDBJ databases">
        <title>Opniocepnalus argus genome.</title>
        <authorList>
            <person name="Zhou C."/>
            <person name="Xiao S."/>
        </authorList>
    </citation>
    <scope>NUCLEOTIDE SEQUENCE [LARGE SCALE GENOMIC DNA]</scope>
    <source>
        <strain evidence="1">OARG1902GOOAL</strain>
        <tissue evidence="1">Muscle</tissue>
    </source>
</reference>
<dbReference type="Proteomes" id="UP000503349">
    <property type="component" value="Chromosome 11"/>
</dbReference>
<accession>A0A6G1Q1A5</accession>
<dbReference type="AlphaFoldDB" id="A0A6G1Q1A5"/>
<protein>
    <submittedName>
        <fullName evidence="1">Uncharacterized protein</fullName>
    </submittedName>
</protein>
<evidence type="ECO:0000313" key="2">
    <source>
        <dbReference type="Proteomes" id="UP000503349"/>
    </source>
</evidence>
<name>A0A6G1Q1A5_CHAAH</name>
<keyword evidence="2" id="KW-1185">Reference proteome</keyword>
<sequence>MYAKITKLTKMEAKISGKELYRVMNHCQFGGPIIDSIRKEEPLPKHDGGSVIV</sequence>
<evidence type="ECO:0000313" key="1">
    <source>
        <dbReference type="EMBL" id="KAF3696305.1"/>
    </source>
</evidence>
<reference evidence="2" key="2">
    <citation type="submission" date="2019-02" db="EMBL/GenBank/DDBJ databases">
        <title>Opniocepnalus argus Var Kimnra genome.</title>
        <authorList>
            <person name="Zhou C."/>
            <person name="Xiao S."/>
        </authorList>
    </citation>
    <scope>NUCLEOTIDE SEQUENCE [LARGE SCALE GENOMIC DNA]</scope>
</reference>
<dbReference type="EMBL" id="CM015722">
    <property type="protein sequence ID" value="KAF3696305.1"/>
    <property type="molecule type" value="Genomic_DNA"/>
</dbReference>